<dbReference type="SUPFAM" id="SSF54211">
    <property type="entry name" value="Ribosomal protein S5 domain 2-like"/>
    <property type="match status" value="1"/>
</dbReference>
<dbReference type="Gene3D" id="2.30.42.10">
    <property type="match status" value="1"/>
</dbReference>
<evidence type="ECO:0000313" key="4">
    <source>
        <dbReference type="Proteomes" id="UP001482520"/>
    </source>
</evidence>
<dbReference type="RefSeq" id="WP_349803546.1">
    <property type="nucleotide sequence ID" value="NZ_JBEGDP010000001.1"/>
</dbReference>
<comment type="caution">
    <text evidence="3">The sequence shown here is derived from an EMBL/GenBank/DDBJ whole genome shotgun (WGS) entry which is preliminary data.</text>
</comment>
<protein>
    <submittedName>
        <fullName evidence="3">PDZ domain-containing protein</fullName>
    </submittedName>
</protein>
<dbReference type="SUPFAM" id="SSF50156">
    <property type="entry name" value="PDZ domain-like"/>
    <property type="match status" value="1"/>
</dbReference>
<dbReference type="EMBL" id="JBEGDP010000001">
    <property type="protein sequence ID" value="MEQ7845853.1"/>
    <property type="molecule type" value="Genomic_DNA"/>
</dbReference>
<evidence type="ECO:0000259" key="2">
    <source>
        <dbReference type="Pfam" id="PF13180"/>
    </source>
</evidence>
<keyword evidence="4" id="KW-1185">Reference proteome</keyword>
<dbReference type="InterPro" id="IPR014721">
    <property type="entry name" value="Ribsml_uS5_D2-typ_fold_subgr"/>
</dbReference>
<dbReference type="InterPro" id="IPR001478">
    <property type="entry name" value="PDZ"/>
</dbReference>
<feature type="domain" description="PDZ" evidence="2">
    <location>
        <begin position="142"/>
        <end position="209"/>
    </location>
</feature>
<proteinExistence type="predicted"/>
<dbReference type="InterPro" id="IPR036034">
    <property type="entry name" value="PDZ_sf"/>
</dbReference>
<accession>A0ABV1NTN9</accession>
<dbReference type="Gene3D" id="3.30.230.10">
    <property type="match status" value="1"/>
</dbReference>
<evidence type="ECO:0000313" key="3">
    <source>
        <dbReference type="EMBL" id="MEQ7845853.1"/>
    </source>
</evidence>
<feature type="domain" description="Lon proteolytic" evidence="1">
    <location>
        <begin position="243"/>
        <end position="312"/>
    </location>
</feature>
<dbReference type="InterPro" id="IPR020568">
    <property type="entry name" value="Ribosomal_Su5_D2-typ_SF"/>
</dbReference>
<dbReference type="Pfam" id="PF05362">
    <property type="entry name" value="Lon_C"/>
    <property type="match status" value="1"/>
</dbReference>
<dbReference type="InterPro" id="IPR008269">
    <property type="entry name" value="Lon_proteolytic"/>
</dbReference>
<dbReference type="Proteomes" id="UP001482520">
    <property type="component" value="Unassembled WGS sequence"/>
</dbReference>
<organism evidence="3 4">
    <name type="scientific">Nocardioides kribbensis</name>
    <dbReference type="NCBI Taxonomy" id="305517"/>
    <lineage>
        <taxon>Bacteria</taxon>
        <taxon>Bacillati</taxon>
        <taxon>Actinomycetota</taxon>
        <taxon>Actinomycetes</taxon>
        <taxon>Propionibacteriales</taxon>
        <taxon>Nocardioidaceae</taxon>
        <taxon>Nocardioides</taxon>
    </lineage>
</organism>
<evidence type="ECO:0000259" key="1">
    <source>
        <dbReference type="Pfam" id="PF05362"/>
    </source>
</evidence>
<gene>
    <name evidence="3" type="ORF">V6R90_01090</name>
</gene>
<reference evidence="3 4" key="1">
    <citation type="submission" date="2024-02" db="EMBL/GenBank/DDBJ databases">
        <title>Full genome sequence of Nocardioides kribbensis.</title>
        <authorList>
            <person name="Poletto B.L."/>
            <person name="Silva G."/>
            <person name="Galante D."/>
            <person name="Campos K.R."/>
            <person name="Santos M.B.N."/>
            <person name="Sacchi C.T."/>
        </authorList>
    </citation>
    <scope>NUCLEOTIDE SEQUENCE [LARGE SCALE GENOMIC DNA]</scope>
    <source>
        <strain evidence="3 4">O4R</strain>
    </source>
</reference>
<name>A0ABV1NTN9_9ACTN</name>
<dbReference type="Pfam" id="PF13180">
    <property type="entry name" value="PDZ_2"/>
    <property type="match status" value="1"/>
</dbReference>
<sequence length="357" mass="37262">MTQRSIAALIAAPLVLALFLVTSLVRLPFGTYAPGTTVDVLAQPEGNETIQVRGAKTYRDTGQLRMTTVSVSAAAPPGQTGGSSLFTLLRAWADPEDAVYPYDFIHPDDESAEEDQQQGAISMVTSQDVATAVALEKLGYDVERAVKVYFVDEGTPAEGVLEPLDIIRSVGGEPVRTPRQLVAAVSGAEAGEPLAVVIERDGRRREVSITPEEVEGQPRIGVVPGEGYRFPFEVSVAIDPKIGGPSAGLVFSLGIYDTLTEGSLTGGEVIAGTGTVALDGSVGPIGGIQQKIAGAADDGATLFLVPPDNCEEALGADVDGIRLVRADTFDSTLAAIQDWVEDPDAALPSCEDVPDDA</sequence>